<dbReference type="FunFam" id="3.90.950.10:FF:000003">
    <property type="entry name" value="Inosine triphosphate pyrophosphatase"/>
    <property type="match status" value="1"/>
</dbReference>
<dbReference type="PANTHER" id="PTHR11067">
    <property type="entry name" value="INOSINE TRIPHOSPHATE PYROPHOSPHATASE/HAM1 PROTEIN"/>
    <property type="match status" value="1"/>
</dbReference>
<dbReference type="EMBL" id="ACYE01000103">
    <property type="protein sequence ID" value="EFE43306.1"/>
    <property type="molecule type" value="Genomic_DNA"/>
</dbReference>
<dbReference type="InterPro" id="IPR002637">
    <property type="entry name" value="RdgB/HAM1"/>
</dbReference>
<dbReference type="Pfam" id="PF01725">
    <property type="entry name" value="Ham1p_like"/>
    <property type="match status" value="1"/>
</dbReference>
<keyword evidence="7" id="KW-0460">Magnesium</keyword>
<sequence length="206" mass="22605">MALSKPKTLNYVTRNRSKLAEAQAILGDAIELTSQAIDIPEIQGSLEEIARDKCKKAADAVGGPVLVEDSGLEFNALGGLPGPYIISTYLVLPYTRRHFFSSLGNDGLYNILAAYPDKSARTACIYAYSAGPGSEPLLFHGYTDGVIVPKRGSGGFAFDPIFEYQGRTYAEMSFEEKNKVSERFKALQKLKAWLRGDEYQSETQDS</sequence>
<evidence type="ECO:0000256" key="7">
    <source>
        <dbReference type="ARBA" id="ARBA00022842"/>
    </source>
</evidence>
<gene>
    <name evidence="15" type="ORF">TRV_01975</name>
</gene>
<dbReference type="GO" id="GO:0046872">
    <property type="term" value="F:metal ion binding"/>
    <property type="evidence" value="ECO:0007669"/>
    <property type="project" value="UniProtKB-KW"/>
</dbReference>
<dbReference type="GO" id="GO:0009143">
    <property type="term" value="P:nucleoside triphosphate catabolic process"/>
    <property type="evidence" value="ECO:0007669"/>
    <property type="project" value="InterPro"/>
</dbReference>
<evidence type="ECO:0000256" key="5">
    <source>
        <dbReference type="ARBA" id="ARBA00022741"/>
    </source>
</evidence>
<dbReference type="RefSeq" id="XP_003023924.1">
    <property type="nucleotide sequence ID" value="XM_003023878.1"/>
</dbReference>
<evidence type="ECO:0000256" key="4">
    <source>
        <dbReference type="ARBA" id="ARBA00022723"/>
    </source>
</evidence>
<dbReference type="GO" id="GO:0000166">
    <property type="term" value="F:nucleotide binding"/>
    <property type="evidence" value="ECO:0007669"/>
    <property type="project" value="UniProtKB-KW"/>
</dbReference>
<proteinExistence type="inferred from homology"/>
<keyword evidence="9" id="KW-0464">Manganese</keyword>
<name>D4D4F9_TRIVH</name>
<keyword evidence="3" id="KW-0963">Cytoplasm</keyword>
<dbReference type="HOGENOM" id="CLU_082080_1_1_1"/>
<evidence type="ECO:0000256" key="13">
    <source>
        <dbReference type="ARBA" id="ARBA00093255"/>
    </source>
</evidence>
<evidence type="ECO:0000256" key="2">
    <source>
        <dbReference type="ARBA" id="ARBA00008023"/>
    </source>
</evidence>
<keyword evidence="8" id="KW-0546">Nucleotide metabolism</keyword>
<comment type="catalytic activity">
    <reaction evidence="14">
        <text>N(6)-hydroxy-dATP + H2O = N(6)-hydroxy-dAMP + diphosphate + H(+)</text>
        <dbReference type="Rhea" id="RHEA:83971"/>
        <dbReference type="ChEBI" id="CHEBI:15377"/>
        <dbReference type="ChEBI" id="CHEBI:15378"/>
        <dbReference type="ChEBI" id="CHEBI:33019"/>
        <dbReference type="ChEBI" id="CHEBI:233529"/>
        <dbReference type="ChEBI" id="CHEBI:233530"/>
    </reaction>
    <physiologicalReaction direction="left-to-right" evidence="14">
        <dbReference type="Rhea" id="RHEA:83972"/>
    </physiologicalReaction>
</comment>
<dbReference type="GO" id="GO:0005737">
    <property type="term" value="C:cytoplasm"/>
    <property type="evidence" value="ECO:0007669"/>
    <property type="project" value="UniProtKB-SubCell"/>
</dbReference>
<evidence type="ECO:0000256" key="8">
    <source>
        <dbReference type="ARBA" id="ARBA00023080"/>
    </source>
</evidence>
<keyword evidence="5" id="KW-0547">Nucleotide-binding</keyword>
<evidence type="ECO:0000256" key="3">
    <source>
        <dbReference type="ARBA" id="ARBA00022490"/>
    </source>
</evidence>
<dbReference type="AlphaFoldDB" id="D4D4F9"/>
<dbReference type="Gene3D" id="3.90.950.10">
    <property type="match status" value="1"/>
</dbReference>
<comment type="subcellular location">
    <subcellularLocation>
        <location evidence="1">Cytoplasm</location>
    </subcellularLocation>
</comment>
<keyword evidence="16" id="KW-1185">Reference proteome</keyword>
<dbReference type="CDD" id="cd00515">
    <property type="entry name" value="HAM1"/>
    <property type="match status" value="1"/>
</dbReference>
<organism evidence="15 16">
    <name type="scientific">Trichophyton verrucosum (strain HKI 0517)</name>
    <dbReference type="NCBI Taxonomy" id="663202"/>
    <lineage>
        <taxon>Eukaryota</taxon>
        <taxon>Fungi</taxon>
        <taxon>Dikarya</taxon>
        <taxon>Ascomycota</taxon>
        <taxon>Pezizomycotina</taxon>
        <taxon>Eurotiomycetes</taxon>
        <taxon>Eurotiomycetidae</taxon>
        <taxon>Onygenales</taxon>
        <taxon>Arthrodermataceae</taxon>
        <taxon>Trichophyton</taxon>
    </lineage>
</organism>
<comment type="catalytic activity">
    <reaction evidence="13">
        <text>dITP + H2O = dIMP + diphosphate + H(+)</text>
        <dbReference type="Rhea" id="RHEA:28342"/>
        <dbReference type="ChEBI" id="CHEBI:15377"/>
        <dbReference type="ChEBI" id="CHEBI:15378"/>
        <dbReference type="ChEBI" id="CHEBI:33019"/>
        <dbReference type="ChEBI" id="CHEBI:61194"/>
        <dbReference type="ChEBI" id="CHEBI:61382"/>
        <dbReference type="EC" id="3.6.1.66"/>
    </reaction>
    <physiologicalReaction direction="left-to-right" evidence="13">
        <dbReference type="Rhea" id="RHEA:28343"/>
    </physiologicalReaction>
</comment>
<comment type="caution">
    <text evidence="15">The sequence shown here is derived from an EMBL/GenBank/DDBJ whole genome shotgun (WGS) entry which is preliminary data.</text>
</comment>
<dbReference type="EC" id="3.6.1.66" evidence="11"/>
<comment type="similarity">
    <text evidence="2">Belongs to the HAM1 NTPase family.</text>
</comment>
<dbReference type="InterPro" id="IPR029001">
    <property type="entry name" value="ITPase-like_fam"/>
</dbReference>
<dbReference type="OrthoDB" id="6288734at2759"/>
<evidence type="ECO:0000256" key="9">
    <source>
        <dbReference type="ARBA" id="ARBA00023211"/>
    </source>
</evidence>
<keyword evidence="6" id="KW-0378">Hydrolase</keyword>
<evidence type="ECO:0000313" key="15">
    <source>
        <dbReference type="EMBL" id="EFE43306.1"/>
    </source>
</evidence>
<evidence type="ECO:0000313" key="16">
    <source>
        <dbReference type="Proteomes" id="UP000008383"/>
    </source>
</evidence>
<evidence type="ECO:0000256" key="10">
    <source>
        <dbReference type="ARBA" id="ARBA00054940"/>
    </source>
</evidence>
<dbReference type="KEGG" id="tve:TRV_01975"/>
<evidence type="ECO:0000256" key="12">
    <source>
        <dbReference type="ARBA" id="ARBA00093218"/>
    </source>
</evidence>
<dbReference type="SUPFAM" id="SSF52972">
    <property type="entry name" value="ITPase-like"/>
    <property type="match status" value="1"/>
</dbReference>
<keyword evidence="4" id="KW-0479">Metal-binding</keyword>
<accession>D4D4F9</accession>
<protein>
    <recommendedName>
        <fullName evidence="11">XTP/dITP diphosphatase</fullName>
        <ecNumber evidence="11">3.6.1.66</ecNumber>
    </recommendedName>
</protein>
<reference evidence="16" key="1">
    <citation type="journal article" date="2011" name="Genome Biol.">
        <title>Comparative and functional genomics provide insights into the pathogenicity of dermatophytic fungi.</title>
        <authorList>
            <person name="Burmester A."/>
            <person name="Shelest E."/>
            <person name="Gloeckner G."/>
            <person name="Heddergott C."/>
            <person name="Schindler S."/>
            <person name="Staib P."/>
            <person name="Heidel A."/>
            <person name="Felder M."/>
            <person name="Petzold A."/>
            <person name="Szafranski K."/>
            <person name="Feuermann M."/>
            <person name="Pedruzzi I."/>
            <person name="Priebe S."/>
            <person name="Groth M."/>
            <person name="Winkler R."/>
            <person name="Li W."/>
            <person name="Kniemeyer O."/>
            <person name="Schroeckh V."/>
            <person name="Hertweck C."/>
            <person name="Hube B."/>
            <person name="White T.C."/>
            <person name="Platzer M."/>
            <person name="Guthke R."/>
            <person name="Heitman J."/>
            <person name="Woestemeyer J."/>
            <person name="Zipfel P.F."/>
            <person name="Monod M."/>
            <person name="Brakhage A.A."/>
        </authorList>
    </citation>
    <scope>NUCLEOTIDE SEQUENCE [LARGE SCALE GENOMIC DNA]</scope>
    <source>
        <strain evidence="16">HKI 0517</strain>
    </source>
</reference>
<dbReference type="GO" id="GO:0036220">
    <property type="term" value="F:ITP diphosphatase activity"/>
    <property type="evidence" value="ECO:0007669"/>
    <property type="project" value="UniProtKB-EC"/>
</dbReference>
<dbReference type="Proteomes" id="UP000008383">
    <property type="component" value="Unassembled WGS sequence"/>
</dbReference>
<evidence type="ECO:0000256" key="1">
    <source>
        <dbReference type="ARBA" id="ARBA00004496"/>
    </source>
</evidence>
<comment type="catalytic activity">
    <reaction evidence="12">
        <text>ITP + H2O = IMP + diphosphate + H(+)</text>
        <dbReference type="Rhea" id="RHEA:29399"/>
        <dbReference type="ChEBI" id="CHEBI:15377"/>
        <dbReference type="ChEBI" id="CHEBI:15378"/>
        <dbReference type="ChEBI" id="CHEBI:33019"/>
        <dbReference type="ChEBI" id="CHEBI:58053"/>
        <dbReference type="ChEBI" id="CHEBI:61402"/>
        <dbReference type="EC" id="3.6.1.66"/>
    </reaction>
    <physiologicalReaction direction="left-to-right" evidence="12">
        <dbReference type="Rhea" id="RHEA:29400"/>
    </physiologicalReaction>
</comment>
<evidence type="ECO:0000256" key="6">
    <source>
        <dbReference type="ARBA" id="ARBA00022801"/>
    </source>
</evidence>
<dbReference type="GeneID" id="9582617"/>
<evidence type="ECO:0000256" key="11">
    <source>
        <dbReference type="ARBA" id="ARBA00066468"/>
    </source>
</evidence>
<evidence type="ECO:0000256" key="14">
    <source>
        <dbReference type="ARBA" id="ARBA00093271"/>
    </source>
</evidence>
<dbReference type="PANTHER" id="PTHR11067:SF9">
    <property type="entry name" value="INOSINE TRIPHOSPHATE PYROPHOSPHATASE"/>
    <property type="match status" value="1"/>
</dbReference>
<dbReference type="GO" id="GO:0009117">
    <property type="term" value="P:nucleotide metabolic process"/>
    <property type="evidence" value="ECO:0007669"/>
    <property type="project" value="UniProtKB-KW"/>
</dbReference>
<comment type="function">
    <text evidence="10">Pyrophosphatase that hydrolyzes the non-canonical purine nucleotides inosine triphosphate (ITP), deoxyinosine triphosphate (dITP) as well as 2'-deoxy-N-6-hydroxylaminopurine triphosphate (dHAPTP) and xanthosine 5'-triphosphate (XTP) to their respective monophosphate derivatives. The enzyme does not distinguish between the deoxy- and ribose forms. Probably excludes non-canonical purines from RNA and DNA precursor pools, thus preventing their incorporation into RNA and DNA and avoiding chromosomal lesions.</text>
</comment>